<keyword evidence="2" id="KW-0813">Transport</keyword>
<name>A0ABZ0QT55_9FIRM</name>
<evidence type="ECO:0000256" key="6">
    <source>
        <dbReference type="ARBA" id="ARBA00023136"/>
    </source>
</evidence>
<dbReference type="PANTHER" id="PTHR23517:SF2">
    <property type="entry name" value="MULTIDRUG RESISTANCE PROTEIN MDTH"/>
    <property type="match status" value="1"/>
</dbReference>
<evidence type="ECO:0000256" key="7">
    <source>
        <dbReference type="SAM" id="MobiDB-lite"/>
    </source>
</evidence>
<dbReference type="Proteomes" id="UP001304683">
    <property type="component" value="Chromosome"/>
</dbReference>
<feature type="transmembrane region" description="Helical" evidence="8">
    <location>
        <begin position="414"/>
        <end position="436"/>
    </location>
</feature>
<dbReference type="InterPro" id="IPR050171">
    <property type="entry name" value="MFS_Transporters"/>
</dbReference>
<sequence length="469" mass="46976">MTTPASAARAARDPSRMAAGRHASMAPRLPVPAFLLAAVAEGTAGVVVYAYGPVYMRQGLGEPRLAVVTLAIALASLATFLLAGRWGRWGDRTGRPGRLVAVGLGGAALALATASAAPSSAVFGALVVAVTACLAGVIPLSVAWLTLHQPDRPAEAAARLYRARSLGWAAGSFGSGWLADALGLEGVRLSFYLSAAVALVAAVVVARVAGPASAMTRRASVTIGRAATDPTAAPQSEIAPAATGSPRQTTRETAAAPATTRRTAAATPVPLPAPAGPGATAGLPIWRFPEVVAIAAAVLLTASGNEAFFAVFSAYLTEFLGGSNGQVGWALGLASTLGILIMAPVGRLADRWGPRRVFTLGIAGYVGMYALICAFRTPAATVAAFALPLYPLTATGATGVISRTLPAARRGEAIGVYEGSAALAASLGSVAGGLVADAAGLAHVPLVSLGLAVAGALVAWRWVAGRRDG</sequence>
<gene>
    <name evidence="9" type="ORF">Q5761_09805</name>
</gene>
<feature type="transmembrane region" description="Helical" evidence="8">
    <location>
        <begin position="99"/>
        <end position="117"/>
    </location>
</feature>
<comment type="subcellular location">
    <subcellularLocation>
        <location evidence="1">Cell membrane</location>
        <topology evidence="1">Multi-pass membrane protein</topology>
    </subcellularLocation>
</comment>
<dbReference type="PANTHER" id="PTHR23517">
    <property type="entry name" value="RESISTANCE PROTEIN MDTM, PUTATIVE-RELATED-RELATED"/>
    <property type="match status" value="1"/>
</dbReference>
<proteinExistence type="predicted"/>
<dbReference type="InterPro" id="IPR011701">
    <property type="entry name" value="MFS"/>
</dbReference>
<feature type="transmembrane region" description="Helical" evidence="8">
    <location>
        <begin position="442"/>
        <end position="463"/>
    </location>
</feature>
<feature type="transmembrane region" description="Helical" evidence="8">
    <location>
        <begin position="64"/>
        <end position="87"/>
    </location>
</feature>
<feature type="region of interest" description="Disordered" evidence="7">
    <location>
        <begin position="225"/>
        <end position="273"/>
    </location>
</feature>
<dbReference type="Pfam" id="PF07690">
    <property type="entry name" value="MFS_1"/>
    <property type="match status" value="2"/>
</dbReference>
<evidence type="ECO:0000313" key="10">
    <source>
        <dbReference type="Proteomes" id="UP001304683"/>
    </source>
</evidence>
<feature type="transmembrane region" description="Helical" evidence="8">
    <location>
        <begin position="190"/>
        <end position="210"/>
    </location>
</feature>
<feature type="transmembrane region" description="Helical" evidence="8">
    <location>
        <begin position="357"/>
        <end position="377"/>
    </location>
</feature>
<feature type="transmembrane region" description="Helical" evidence="8">
    <location>
        <begin position="123"/>
        <end position="145"/>
    </location>
</feature>
<feature type="compositionally biased region" description="Low complexity" evidence="7">
    <location>
        <begin position="246"/>
        <end position="268"/>
    </location>
</feature>
<evidence type="ECO:0000256" key="1">
    <source>
        <dbReference type="ARBA" id="ARBA00004651"/>
    </source>
</evidence>
<feature type="transmembrane region" description="Helical" evidence="8">
    <location>
        <begin position="31"/>
        <end position="52"/>
    </location>
</feature>
<dbReference type="SUPFAM" id="SSF103473">
    <property type="entry name" value="MFS general substrate transporter"/>
    <property type="match status" value="2"/>
</dbReference>
<keyword evidence="10" id="KW-1185">Reference proteome</keyword>
<dbReference type="Gene3D" id="1.20.1250.20">
    <property type="entry name" value="MFS general substrate transporter like domains"/>
    <property type="match status" value="2"/>
</dbReference>
<feature type="transmembrane region" description="Helical" evidence="8">
    <location>
        <begin position="327"/>
        <end position="345"/>
    </location>
</feature>
<evidence type="ECO:0000256" key="3">
    <source>
        <dbReference type="ARBA" id="ARBA00022475"/>
    </source>
</evidence>
<evidence type="ECO:0000256" key="4">
    <source>
        <dbReference type="ARBA" id="ARBA00022692"/>
    </source>
</evidence>
<evidence type="ECO:0000256" key="5">
    <source>
        <dbReference type="ARBA" id="ARBA00022989"/>
    </source>
</evidence>
<evidence type="ECO:0000313" key="9">
    <source>
        <dbReference type="EMBL" id="WPD20318.1"/>
    </source>
</evidence>
<dbReference type="RefSeq" id="WP_318751648.1">
    <property type="nucleotide sequence ID" value="NZ_CP132508.1"/>
</dbReference>
<protein>
    <submittedName>
        <fullName evidence="9">MFS transporter</fullName>
    </submittedName>
</protein>
<evidence type="ECO:0000256" key="8">
    <source>
        <dbReference type="SAM" id="Phobius"/>
    </source>
</evidence>
<dbReference type="EMBL" id="CP132508">
    <property type="protein sequence ID" value="WPD20318.1"/>
    <property type="molecule type" value="Genomic_DNA"/>
</dbReference>
<reference evidence="9 10" key="1">
    <citation type="submission" date="2023-08" db="EMBL/GenBank/DDBJ databases">
        <title>Genome sequence of Thermaerobacter compostii strain Ins1, a spore-forming filamentous bacterium isolated from a deep geothermal reservoir.</title>
        <authorList>
            <person name="Bregnard D."/>
            <person name="Gonzalez D."/>
            <person name="Junier P."/>
        </authorList>
    </citation>
    <scope>NUCLEOTIDE SEQUENCE [LARGE SCALE GENOMIC DNA]</scope>
    <source>
        <strain evidence="9 10">Ins1</strain>
    </source>
</reference>
<keyword evidence="6 8" id="KW-0472">Membrane</keyword>
<evidence type="ECO:0000256" key="2">
    <source>
        <dbReference type="ARBA" id="ARBA00022448"/>
    </source>
</evidence>
<feature type="transmembrane region" description="Helical" evidence="8">
    <location>
        <begin position="383"/>
        <end position="402"/>
    </location>
</feature>
<organism evidence="9 10">
    <name type="scientific">Thermaerobacter composti</name>
    <dbReference type="NCBI Taxonomy" id="554949"/>
    <lineage>
        <taxon>Bacteria</taxon>
        <taxon>Bacillati</taxon>
        <taxon>Bacillota</taxon>
        <taxon>Clostridia</taxon>
        <taxon>Eubacteriales</taxon>
        <taxon>Clostridiales Family XVII. Incertae Sedis</taxon>
        <taxon>Thermaerobacter</taxon>
    </lineage>
</organism>
<keyword evidence="4 8" id="KW-0812">Transmembrane</keyword>
<feature type="transmembrane region" description="Helical" evidence="8">
    <location>
        <begin position="291"/>
        <end position="315"/>
    </location>
</feature>
<accession>A0ABZ0QT55</accession>
<feature type="transmembrane region" description="Helical" evidence="8">
    <location>
        <begin position="166"/>
        <end position="184"/>
    </location>
</feature>
<dbReference type="InterPro" id="IPR036259">
    <property type="entry name" value="MFS_trans_sf"/>
</dbReference>
<keyword evidence="5 8" id="KW-1133">Transmembrane helix</keyword>
<keyword evidence="3" id="KW-1003">Cell membrane</keyword>